<evidence type="ECO:0000256" key="2">
    <source>
        <dbReference type="ARBA" id="ARBA00022694"/>
    </source>
</evidence>
<dbReference type="Gene3D" id="3.30.70.580">
    <property type="entry name" value="Pseudouridine synthase I, catalytic domain, N-terminal subdomain"/>
    <property type="match status" value="1"/>
</dbReference>
<evidence type="ECO:0000256" key="1">
    <source>
        <dbReference type="ARBA" id="ARBA00009375"/>
    </source>
</evidence>
<dbReference type="InterPro" id="IPR001406">
    <property type="entry name" value="PsdUridine_synth_TruA"/>
</dbReference>
<dbReference type="SUPFAM" id="SSF55120">
    <property type="entry name" value="Pseudouridine synthase"/>
    <property type="match status" value="1"/>
</dbReference>
<evidence type="ECO:0000256" key="5">
    <source>
        <dbReference type="PIRSR" id="PIRSR001430-1"/>
    </source>
</evidence>
<reference evidence="9" key="1">
    <citation type="journal article" date="2020" name="mSystems">
        <title>Genome- and Community-Level Interaction Insights into Carbon Utilization and Element Cycling Functions of Hydrothermarchaeota in Hydrothermal Sediment.</title>
        <authorList>
            <person name="Zhou Z."/>
            <person name="Liu Y."/>
            <person name="Xu W."/>
            <person name="Pan J."/>
            <person name="Luo Z.H."/>
            <person name="Li M."/>
        </authorList>
    </citation>
    <scope>NUCLEOTIDE SEQUENCE [LARGE SCALE GENOMIC DNA]</scope>
    <source>
        <strain evidence="9">HyVt-102</strain>
    </source>
</reference>
<dbReference type="GO" id="GO:0003723">
    <property type="term" value="F:RNA binding"/>
    <property type="evidence" value="ECO:0007669"/>
    <property type="project" value="InterPro"/>
</dbReference>
<gene>
    <name evidence="4 9" type="primary">truA</name>
    <name evidence="9" type="ORF">ENF18_07625</name>
</gene>
<evidence type="ECO:0000256" key="4">
    <source>
        <dbReference type="HAMAP-Rule" id="MF_00171"/>
    </source>
</evidence>
<organism evidence="9">
    <name type="scientific">candidate division WOR-3 bacterium</name>
    <dbReference type="NCBI Taxonomy" id="2052148"/>
    <lineage>
        <taxon>Bacteria</taxon>
        <taxon>Bacteria division WOR-3</taxon>
    </lineage>
</organism>
<dbReference type="PANTHER" id="PTHR11142">
    <property type="entry name" value="PSEUDOURIDYLATE SYNTHASE"/>
    <property type="match status" value="1"/>
</dbReference>
<dbReference type="InterPro" id="IPR020095">
    <property type="entry name" value="PsdUridine_synth_TruA_C"/>
</dbReference>
<accession>A0A7C0ZFS9</accession>
<evidence type="ECO:0000256" key="6">
    <source>
        <dbReference type="PIRSR" id="PIRSR001430-2"/>
    </source>
</evidence>
<dbReference type="Pfam" id="PF01416">
    <property type="entry name" value="PseudoU_synth_1"/>
    <property type="match status" value="2"/>
</dbReference>
<dbReference type="EC" id="5.4.99.12" evidence="4"/>
<comment type="function">
    <text evidence="4">Formation of pseudouridine at positions 38, 39 and 40 in the anticodon stem and loop of transfer RNAs.</text>
</comment>
<dbReference type="PIRSF" id="PIRSF001430">
    <property type="entry name" value="tRNA_psdUrid_synth"/>
    <property type="match status" value="1"/>
</dbReference>
<dbReference type="Proteomes" id="UP000885847">
    <property type="component" value="Unassembled WGS sequence"/>
</dbReference>
<dbReference type="GO" id="GO:0031119">
    <property type="term" value="P:tRNA pseudouridine synthesis"/>
    <property type="evidence" value="ECO:0007669"/>
    <property type="project" value="UniProtKB-UniRule"/>
</dbReference>
<evidence type="ECO:0000313" key="9">
    <source>
        <dbReference type="EMBL" id="HDI83642.1"/>
    </source>
</evidence>
<name>A0A7C0ZFS9_UNCW3</name>
<comment type="catalytic activity">
    <reaction evidence="4 7">
        <text>uridine(38/39/40) in tRNA = pseudouridine(38/39/40) in tRNA</text>
        <dbReference type="Rhea" id="RHEA:22376"/>
        <dbReference type="Rhea" id="RHEA-COMP:10085"/>
        <dbReference type="Rhea" id="RHEA-COMP:10087"/>
        <dbReference type="ChEBI" id="CHEBI:65314"/>
        <dbReference type="ChEBI" id="CHEBI:65315"/>
        <dbReference type="EC" id="5.4.99.12"/>
    </reaction>
</comment>
<dbReference type="GO" id="GO:0160147">
    <property type="term" value="F:tRNA pseudouridine(38-40) synthase activity"/>
    <property type="evidence" value="ECO:0007669"/>
    <property type="project" value="UniProtKB-EC"/>
</dbReference>
<evidence type="ECO:0000256" key="3">
    <source>
        <dbReference type="ARBA" id="ARBA00023235"/>
    </source>
</evidence>
<dbReference type="Gene3D" id="3.30.70.660">
    <property type="entry name" value="Pseudouridine synthase I, catalytic domain, C-terminal subdomain"/>
    <property type="match status" value="1"/>
</dbReference>
<keyword evidence="2 4" id="KW-0819">tRNA processing</keyword>
<dbReference type="InterPro" id="IPR020094">
    <property type="entry name" value="TruA/RsuA/RluB/E/F_N"/>
</dbReference>
<feature type="active site" description="Nucleophile" evidence="4 5">
    <location>
        <position position="52"/>
    </location>
</feature>
<sequence>MRNIKIVVEYDGTDFSGWQFQPDRRTVQGEIERAILHITGEDVRVKGSGRTDAGVHALGQVANFTLKSRIGLEKLMSGINALTGEDVYIQSIEEVSEEFDARFSAIERVYKYFIFPGHSPVRRRYAWEFDRPLDMEIMKKASSFFLGEKDFTRFATKDRGKCIIFTSRIDREGEFIVYTISGNRFLRRMVRGIVGTIVGAGMGKFSPERINDIFEGGMRRPAVAPPCGLFLWEVKY</sequence>
<keyword evidence="3 4" id="KW-0413">Isomerase</keyword>
<feature type="domain" description="Pseudouridine synthase I TruA alpha/beta" evidence="8">
    <location>
        <begin position="144"/>
        <end position="236"/>
    </location>
</feature>
<evidence type="ECO:0000256" key="7">
    <source>
        <dbReference type="RuleBase" id="RU003792"/>
    </source>
</evidence>
<comment type="caution">
    <text evidence="4">Lacks conserved residue(s) required for the propagation of feature annotation.</text>
</comment>
<protein>
    <recommendedName>
        <fullName evidence="4">tRNA pseudouridine synthase A</fullName>
        <ecNumber evidence="4">5.4.99.12</ecNumber>
    </recommendedName>
    <alternativeName>
        <fullName evidence="4">tRNA pseudouridine(38-40) synthase</fullName>
    </alternativeName>
    <alternativeName>
        <fullName evidence="4">tRNA pseudouridylate synthase I</fullName>
    </alternativeName>
    <alternativeName>
        <fullName evidence="4">tRNA-uridine isomerase I</fullName>
    </alternativeName>
</protein>
<evidence type="ECO:0000259" key="8">
    <source>
        <dbReference type="Pfam" id="PF01416"/>
    </source>
</evidence>
<dbReference type="CDD" id="cd02570">
    <property type="entry name" value="PseudoU_synth_EcTruA"/>
    <property type="match status" value="1"/>
</dbReference>
<dbReference type="InterPro" id="IPR020097">
    <property type="entry name" value="PsdUridine_synth_TruA_a/b_dom"/>
</dbReference>
<dbReference type="HAMAP" id="MF_00171">
    <property type="entry name" value="TruA"/>
    <property type="match status" value="1"/>
</dbReference>
<proteinExistence type="inferred from homology"/>
<dbReference type="NCBIfam" id="TIGR00071">
    <property type="entry name" value="hisT_truA"/>
    <property type="match status" value="1"/>
</dbReference>
<comment type="caution">
    <text evidence="9">The sequence shown here is derived from an EMBL/GenBank/DDBJ whole genome shotgun (WGS) entry which is preliminary data.</text>
</comment>
<comment type="similarity">
    <text evidence="1 4 7">Belongs to the tRNA pseudouridine synthase TruA family.</text>
</comment>
<feature type="domain" description="Pseudouridine synthase I TruA alpha/beta" evidence="8">
    <location>
        <begin position="7"/>
        <end position="103"/>
    </location>
</feature>
<dbReference type="PANTHER" id="PTHR11142:SF0">
    <property type="entry name" value="TRNA PSEUDOURIDINE SYNTHASE-LIKE 1"/>
    <property type="match status" value="1"/>
</dbReference>
<feature type="binding site" evidence="4 6">
    <location>
        <position position="110"/>
    </location>
    <ligand>
        <name>substrate</name>
    </ligand>
</feature>
<dbReference type="FunFam" id="3.30.70.580:FF:000001">
    <property type="entry name" value="tRNA pseudouridine synthase A"/>
    <property type="match status" value="1"/>
</dbReference>
<dbReference type="InterPro" id="IPR020103">
    <property type="entry name" value="PsdUridine_synth_cat_dom_sf"/>
</dbReference>
<dbReference type="AlphaFoldDB" id="A0A7C0ZFS9"/>
<comment type="subunit">
    <text evidence="4">Homodimer.</text>
</comment>
<dbReference type="EMBL" id="DQWE01000359">
    <property type="protein sequence ID" value="HDI83642.1"/>
    <property type="molecule type" value="Genomic_DNA"/>
</dbReference>